<accession>A0A9X5BEF6</accession>
<dbReference type="Pfam" id="PF00456">
    <property type="entry name" value="Transketolase_N"/>
    <property type="match status" value="1"/>
</dbReference>
<organism evidence="5 6">
    <name type="scientific">Parablautia muri</name>
    <dbReference type="NCBI Taxonomy" id="2320879"/>
    <lineage>
        <taxon>Bacteria</taxon>
        <taxon>Bacillati</taxon>
        <taxon>Bacillota</taxon>
        <taxon>Clostridia</taxon>
        <taxon>Lachnospirales</taxon>
        <taxon>Lachnospiraceae</taxon>
        <taxon>Parablautia</taxon>
    </lineage>
</organism>
<evidence type="ECO:0000313" key="6">
    <source>
        <dbReference type="Proteomes" id="UP001154420"/>
    </source>
</evidence>
<dbReference type="InterPro" id="IPR005474">
    <property type="entry name" value="Transketolase_N"/>
</dbReference>
<dbReference type="InterPro" id="IPR029061">
    <property type="entry name" value="THDP-binding"/>
</dbReference>
<dbReference type="EMBL" id="QZDT01000009">
    <property type="protein sequence ID" value="NBJ92506.1"/>
    <property type="molecule type" value="Genomic_DNA"/>
</dbReference>
<sequence>MSNKGYADVEIFAIQVKKTVAKILNRTHDSHIGGGYSAVDILAVLYTRILDISKEKLEDPNRNVFILSKGHIAATMYTVLAYAGIIPKTDLDKHTVNGENYAGHTRRYVVPGIEMSAGSLGHGAGIGSGMAFAKRCQGLDGNVYVLMGDGECNEGSVWEAAMFAAKFQLSNLVLIVDRNRLQSYGSDKEVMDMGDMGEKFRAFGCQVIEIDGHDYAQIYRALTTGISRNPAKPTVVIANTIKGKGISFMENKLEWHFKSPNDEQLKVILEELSE</sequence>
<comment type="caution">
    <text evidence="5">The sequence shown here is derived from an EMBL/GenBank/DDBJ whole genome shotgun (WGS) entry which is preliminary data.</text>
</comment>
<protein>
    <submittedName>
        <fullName evidence="5">Transketolase</fullName>
    </submittedName>
</protein>
<comment type="similarity">
    <text evidence="2">Belongs to the transketolase family.</text>
</comment>
<dbReference type="SUPFAM" id="SSF52518">
    <property type="entry name" value="Thiamin diphosphate-binding fold (THDP-binding)"/>
    <property type="match status" value="1"/>
</dbReference>
<dbReference type="OrthoDB" id="8732661at2"/>
<keyword evidence="3" id="KW-0786">Thiamine pyrophosphate</keyword>
<reference evidence="5" key="1">
    <citation type="submission" date="2018-09" db="EMBL/GenBank/DDBJ databases">
        <title>Murine metabolic-syndrome-specific gut microbial biobank.</title>
        <authorList>
            <person name="Liu C."/>
        </authorList>
    </citation>
    <scope>NUCLEOTIDE SEQUENCE</scope>
    <source>
        <strain evidence="5">D42-62</strain>
    </source>
</reference>
<dbReference type="Proteomes" id="UP001154420">
    <property type="component" value="Unassembled WGS sequence"/>
</dbReference>
<evidence type="ECO:0000256" key="1">
    <source>
        <dbReference type="ARBA" id="ARBA00001964"/>
    </source>
</evidence>
<dbReference type="RefSeq" id="WP_160559601.1">
    <property type="nucleotide sequence ID" value="NZ_QZDT01000009.1"/>
</dbReference>
<evidence type="ECO:0000313" key="5">
    <source>
        <dbReference type="EMBL" id="NBJ92506.1"/>
    </source>
</evidence>
<dbReference type="Gene3D" id="3.40.50.970">
    <property type="match status" value="1"/>
</dbReference>
<dbReference type="CDD" id="cd02012">
    <property type="entry name" value="TPP_TK"/>
    <property type="match status" value="1"/>
</dbReference>
<keyword evidence="6" id="KW-1185">Reference proteome</keyword>
<name>A0A9X5BEF6_9FIRM</name>
<dbReference type="AlphaFoldDB" id="A0A9X5BEF6"/>
<gene>
    <name evidence="5" type="ORF">D5281_07835</name>
</gene>
<evidence type="ECO:0000256" key="2">
    <source>
        <dbReference type="ARBA" id="ARBA00007131"/>
    </source>
</evidence>
<proteinExistence type="inferred from homology"/>
<feature type="domain" description="Transketolase N-terminal" evidence="4">
    <location>
        <begin position="22"/>
        <end position="262"/>
    </location>
</feature>
<dbReference type="PANTHER" id="PTHR47514:SF1">
    <property type="entry name" value="TRANSKETOLASE N-TERMINAL SECTION-RELATED"/>
    <property type="match status" value="1"/>
</dbReference>
<evidence type="ECO:0000259" key="4">
    <source>
        <dbReference type="Pfam" id="PF00456"/>
    </source>
</evidence>
<comment type="cofactor">
    <cofactor evidence="1">
        <name>thiamine diphosphate</name>
        <dbReference type="ChEBI" id="CHEBI:58937"/>
    </cofactor>
</comment>
<dbReference type="PANTHER" id="PTHR47514">
    <property type="entry name" value="TRANSKETOLASE N-TERMINAL SECTION-RELATED"/>
    <property type="match status" value="1"/>
</dbReference>
<evidence type="ECO:0000256" key="3">
    <source>
        <dbReference type="ARBA" id="ARBA00023052"/>
    </source>
</evidence>